<protein>
    <recommendedName>
        <fullName evidence="1">ArnR1-like winged helix-turn-helix domain-containing protein</fullName>
    </recommendedName>
</protein>
<evidence type="ECO:0000313" key="2">
    <source>
        <dbReference type="EMBL" id="RQD93084.1"/>
    </source>
</evidence>
<proteinExistence type="predicted"/>
<dbReference type="InterPro" id="IPR036388">
    <property type="entry name" value="WH-like_DNA-bd_sf"/>
</dbReference>
<dbReference type="Pfam" id="PF14947">
    <property type="entry name" value="HTH_45"/>
    <property type="match status" value="1"/>
</dbReference>
<evidence type="ECO:0000259" key="1">
    <source>
        <dbReference type="Pfam" id="PF14947"/>
    </source>
</evidence>
<reference evidence="2 3" key="1">
    <citation type="submission" date="2018-08" db="EMBL/GenBank/DDBJ databases">
        <title>The metabolism and importance of syntrophic acetate oxidation coupled to methane or sulfide production in haloalkaline environments.</title>
        <authorList>
            <person name="Timmers P.H.A."/>
            <person name="Vavourakis C.D."/>
            <person name="Sorokin D.Y."/>
            <person name="Sinninghe Damste J.S."/>
            <person name="Muyzer G."/>
            <person name="Stams A.J.M."/>
            <person name="Plugge C.M."/>
        </authorList>
    </citation>
    <scope>NUCLEOTIDE SEQUENCE [LARGE SCALE GENOMIC DNA]</scope>
    <source>
        <strain evidence="2">MSAO_Arc3</strain>
    </source>
</reference>
<feature type="domain" description="ArnR1-like winged helix-turn-helix" evidence="1">
    <location>
        <begin position="3"/>
        <end position="72"/>
    </location>
</feature>
<dbReference type="InterPro" id="IPR038723">
    <property type="entry name" value="ArnR1-like_HTH"/>
</dbReference>
<comment type="caution">
    <text evidence="2">The sequence shown here is derived from an EMBL/GenBank/DDBJ whole genome shotgun (WGS) entry which is preliminary data.</text>
</comment>
<organism evidence="2 3">
    <name type="scientific">Methanosalsum natronophilum</name>
    <dbReference type="NCBI Taxonomy" id="768733"/>
    <lineage>
        <taxon>Archaea</taxon>
        <taxon>Methanobacteriati</taxon>
        <taxon>Methanobacteriota</taxon>
        <taxon>Stenosarchaea group</taxon>
        <taxon>Methanomicrobia</taxon>
        <taxon>Methanosarcinales</taxon>
        <taxon>Methanosarcinaceae</taxon>
        <taxon>Methanosalsum</taxon>
    </lineage>
</organism>
<dbReference type="Gene3D" id="1.10.10.10">
    <property type="entry name" value="Winged helix-like DNA-binding domain superfamily/Winged helix DNA-binding domain"/>
    <property type="match status" value="1"/>
</dbReference>
<dbReference type="AlphaFoldDB" id="A0A3R8CEE7"/>
<name>A0A3R8CEE7_9EURY</name>
<dbReference type="Proteomes" id="UP000284763">
    <property type="component" value="Unassembled WGS sequence"/>
</dbReference>
<dbReference type="InterPro" id="IPR036390">
    <property type="entry name" value="WH_DNA-bd_sf"/>
</dbReference>
<dbReference type="EMBL" id="QZAB01000007">
    <property type="protein sequence ID" value="RQD93084.1"/>
    <property type="molecule type" value="Genomic_DNA"/>
</dbReference>
<accession>A0A3R8CEE7</accession>
<evidence type="ECO:0000313" key="3">
    <source>
        <dbReference type="Proteomes" id="UP000284763"/>
    </source>
</evidence>
<gene>
    <name evidence="2" type="ORF">D5R95_00055</name>
</gene>
<dbReference type="SUPFAM" id="SSF46785">
    <property type="entry name" value="Winged helix' DNA-binding domain"/>
    <property type="match status" value="1"/>
</dbReference>
<sequence>MKRRSRIDITEEILDIAMEGANKTQIVYNANLNFITANKYLDMLIKKNLIKKKGDKYITTERGKTFQKLAKTLELDLDNNGKTI</sequence>